<proteinExistence type="predicted"/>
<evidence type="ECO:0000313" key="3">
    <source>
        <dbReference type="EMBL" id="KAK6523149.1"/>
    </source>
</evidence>
<name>A0AAV9WS35_9PEZI</name>
<keyword evidence="4" id="KW-1185">Reference proteome</keyword>
<dbReference type="AlphaFoldDB" id="A0AAV9WS35"/>
<gene>
    <name evidence="3" type="ORF">TWF694_006044</name>
</gene>
<dbReference type="Pfam" id="PF12770">
    <property type="entry name" value="CHAT"/>
    <property type="match status" value="1"/>
</dbReference>
<feature type="region of interest" description="Disordered" evidence="1">
    <location>
        <begin position="471"/>
        <end position="492"/>
    </location>
</feature>
<protein>
    <recommendedName>
        <fullName evidence="2">CHAT domain-containing protein</fullName>
    </recommendedName>
</protein>
<feature type="domain" description="CHAT" evidence="2">
    <location>
        <begin position="861"/>
        <end position="1200"/>
    </location>
</feature>
<reference evidence="3 4" key="1">
    <citation type="submission" date="2019-10" db="EMBL/GenBank/DDBJ databases">
        <authorList>
            <person name="Palmer J.M."/>
        </authorList>
    </citation>
    <scope>NUCLEOTIDE SEQUENCE [LARGE SCALE GENOMIC DNA]</scope>
    <source>
        <strain evidence="3 4">TWF694</strain>
    </source>
</reference>
<sequence length="1201" mass="135004">MKIATDCEAVEEVQNHQFALPEPVDATVILKQRPYALQNLQAPSGMSILGQNIFSVDQRLGSDPLLSATSGYETRSDWSQNQTLLEAQSDLPTLKYYKELHVLEDTVEFEFRDMSLQDLVELVEHIGSDNVNSLESDPDIYILNAKMTTNLWYLIFSKTDAVDHIEKAIKNAEELLAVTKIESSDYDLQLRNLIVMLIKKSDCTNSTYDLDRAILRTEEMMTITPGHHTDFGDRLWDMVVLNARKSIRMGTIEVFQDAKMLAETLLRSRPTVQNSGFHHYMQRFRDTHDLNDLRSATNEVERFIKATPGDSPSKVGLLGAIVECLVAEHIHAGNFDKFCTTLEKVEVVVRETQKNSELKKTIIQLWVHTLLTQFFQNGDVNHLQTTIEKLAEFLEELPPDDLSRVDFLTYLVYVLVGRYNRGGSFSDLQLVISKCEEIIVLAPATSENAIKALELLSTFLELRFQRTGNSNDRDMALKRDKEASSARAQRHELSEPTLTNPLKLGDIIPKNLDEFNFEEFHEPAQSFGSTVLSAIFKITESNPSKVDPDPNLQTIMTTENLDDLNIAINSLSKYKTLDVLNFLAIAFALRQRAKNKLSIVPGSYEKYLDLLIEAVEHSKASINYRVMGAKFAAEFLLADNMLSEASRIVDVAINLLPSIAPRQLSQQDQQHTLAEFAGLAVEAASLALEIGKDAYHAVKMLELGRGVITGMRLGTRSDLTDLRAHHPALADKFERLRNILDPSPNAQMIVDSLRELNHRHGANVQLNETIQEIRNLPNFQSFLLPPPAEELMAAASLGPVVIINVDRRSDAIVIEQTAIRSIPLPKLHRFEIEKYVEFIRSIRSAYGHSLSSTGTNMIFRMLEWLWDAAVNPILQSLGFLKTPEDSDGENWPRIWWIPTGQLSLLPLHAAGYHSPPSNNTTLDRVISSYSPSVKALLYARQNSRASNISTFGKALLVSMDKTPGSPDLRFAKEEVRMLENILPTAIPKEILTQPCRQAVLDSLNTCQIFHFAGHGESNSSDPSRSALLVNDWQENPLTVEHLSKLDFSKRDPPLLAYLSACSTSNGDVEKLQDETLHLVSACQLAGFQNVVGSLWEVSDSYSVEMAREMYQTIIDGDVIHTDRIALGVHRATRRLRDMAGKSGIIRDNQATFLELPEVEEASEDGESKARCKRRLRPYGWIDKKDIESDPFVWAAYVHFGA</sequence>
<evidence type="ECO:0000256" key="1">
    <source>
        <dbReference type="SAM" id="MobiDB-lite"/>
    </source>
</evidence>
<evidence type="ECO:0000313" key="4">
    <source>
        <dbReference type="Proteomes" id="UP001365542"/>
    </source>
</evidence>
<evidence type="ECO:0000259" key="2">
    <source>
        <dbReference type="Pfam" id="PF12770"/>
    </source>
</evidence>
<organism evidence="3 4">
    <name type="scientific">Orbilia ellipsospora</name>
    <dbReference type="NCBI Taxonomy" id="2528407"/>
    <lineage>
        <taxon>Eukaryota</taxon>
        <taxon>Fungi</taxon>
        <taxon>Dikarya</taxon>
        <taxon>Ascomycota</taxon>
        <taxon>Pezizomycotina</taxon>
        <taxon>Orbiliomycetes</taxon>
        <taxon>Orbiliales</taxon>
        <taxon>Orbiliaceae</taxon>
        <taxon>Orbilia</taxon>
    </lineage>
</organism>
<accession>A0AAV9WS35</accession>
<dbReference type="InterPro" id="IPR024983">
    <property type="entry name" value="CHAT_dom"/>
</dbReference>
<comment type="caution">
    <text evidence="3">The sequence shown here is derived from an EMBL/GenBank/DDBJ whole genome shotgun (WGS) entry which is preliminary data.</text>
</comment>
<dbReference type="Proteomes" id="UP001365542">
    <property type="component" value="Unassembled WGS sequence"/>
</dbReference>
<dbReference type="EMBL" id="JAVHJO010000019">
    <property type="protein sequence ID" value="KAK6523149.1"/>
    <property type="molecule type" value="Genomic_DNA"/>
</dbReference>